<gene>
    <name evidence="1" type="ORF">SO802_002706</name>
</gene>
<evidence type="ECO:0000313" key="1">
    <source>
        <dbReference type="EMBL" id="KAL0015637.1"/>
    </source>
</evidence>
<evidence type="ECO:0000313" key="2">
    <source>
        <dbReference type="Proteomes" id="UP001459277"/>
    </source>
</evidence>
<sequence length="134" mass="14783">MGMKKKRKTGLLKIPSCNTRCIVWKKVHIETTPQEVLAIIGVEAVSHPSPTFSNEELTPEGITHIRSLQITIECMGAKVSMVLVDNGFTPNVCPFRTALKVGLDIETNTPSSLWAQAPVTIYFSHPFGKYTLAE</sequence>
<name>A0AAW2DXZ5_9ROSI</name>
<proteinExistence type="predicted"/>
<comment type="caution">
    <text evidence="1">The sequence shown here is derived from an EMBL/GenBank/DDBJ whole genome shotgun (WGS) entry which is preliminary data.</text>
</comment>
<dbReference type="EMBL" id="JAZDWU010000001">
    <property type="protein sequence ID" value="KAL0015637.1"/>
    <property type="molecule type" value="Genomic_DNA"/>
</dbReference>
<protein>
    <submittedName>
        <fullName evidence="1">Uncharacterized protein</fullName>
    </submittedName>
</protein>
<reference evidence="1 2" key="1">
    <citation type="submission" date="2024-01" db="EMBL/GenBank/DDBJ databases">
        <title>A telomere-to-telomere, gap-free genome of sweet tea (Lithocarpus litseifolius).</title>
        <authorList>
            <person name="Zhou J."/>
        </authorList>
    </citation>
    <scope>NUCLEOTIDE SEQUENCE [LARGE SCALE GENOMIC DNA]</scope>
    <source>
        <strain evidence="1">Zhou-2022a</strain>
        <tissue evidence="1">Leaf</tissue>
    </source>
</reference>
<dbReference type="Proteomes" id="UP001459277">
    <property type="component" value="Unassembled WGS sequence"/>
</dbReference>
<keyword evidence="2" id="KW-1185">Reference proteome</keyword>
<organism evidence="1 2">
    <name type="scientific">Lithocarpus litseifolius</name>
    <dbReference type="NCBI Taxonomy" id="425828"/>
    <lineage>
        <taxon>Eukaryota</taxon>
        <taxon>Viridiplantae</taxon>
        <taxon>Streptophyta</taxon>
        <taxon>Embryophyta</taxon>
        <taxon>Tracheophyta</taxon>
        <taxon>Spermatophyta</taxon>
        <taxon>Magnoliopsida</taxon>
        <taxon>eudicotyledons</taxon>
        <taxon>Gunneridae</taxon>
        <taxon>Pentapetalae</taxon>
        <taxon>rosids</taxon>
        <taxon>fabids</taxon>
        <taxon>Fagales</taxon>
        <taxon>Fagaceae</taxon>
        <taxon>Lithocarpus</taxon>
    </lineage>
</organism>
<accession>A0AAW2DXZ5</accession>
<dbReference type="AlphaFoldDB" id="A0AAW2DXZ5"/>